<name>A0A0D2AMX2_9EURO</name>
<dbReference type="Proteomes" id="UP000053342">
    <property type="component" value="Unassembled WGS sequence"/>
</dbReference>
<sequence>MANSNLGMKDCKCPPPVCQGHGFPCSHTSGALRLVVLLFRVWLSEHVGTAEEAEEESPRGRPLSVLILEEIEGVMCLPRQSRGMVLFACELHVWCVRVLMSTGVFLR</sequence>
<reference evidence="1 2" key="1">
    <citation type="submission" date="2015-01" db="EMBL/GenBank/DDBJ databases">
        <title>The Genome Sequence of Exophiala oligosperma CBS72588.</title>
        <authorList>
            <consortium name="The Broad Institute Genomics Platform"/>
            <person name="Cuomo C."/>
            <person name="de Hoog S."/>
            <person name="Gorbushina A."/>
            <person name="Stielow B."/>
            <person name="Teixiera M."/>
            <person name="Abouelleil A."/>
            <person name="Chapman S.B."/>
            <person name="Priest M."/>
            <person name="Young S.K."/>
            <person name="Wortman J."/>
            <person name="Nusbaum C."/>
            <person name="Birren B."/>
        </authorList>
    </citation>
    <scope>NUCLEOTIDE SEQUENCE [LARGE SCALE GENOMIC DNA]</scope>
    <source>
        <strain evidence="1 2">CBS 72588</strain>
    </source>
</reference>
<dbReference type="HOGENOM" id="CLU_2210054_0_0_1"/>
<dbReference type="AlphaFoldDB" id="A0A0D2AMX2"/>
<evidence type="ECO:0000313" key="1">
    <source>
        <dbReference type="EMBL" id="KIW41316.1"/>
    </source>
</evidence>
<dbReference type="EMBL" id="KN847337">
    <property type="protein sequence ID" value="KIW41316.1"/>
    <property type="molecule type" value="Genomic_DNA"/>
</dbReference>
<accession>A0A0D2AMX2</accession>
<proteinExistence type="predicted"/>
<keyword evidence="2" id="KW-1185">Reference proteome</keyword>
<gene>
    <name evidence="1" type="ORF">PV06_06887</name>
</gene>
<organism evidence="1 2">
    <name type="scientific">Exophiala oligosperma</name>
    <dbReference type="NCBI Taxonomy" id="215243"/>
    <lineage>
        <taxon>Eukaryota</taxon>
        <taxon>Fungi</taxon>
        <taxon>Dikarya</taxon>
        <taxon>Ascomycota</taxon>
        <taxon>Pezizomycotina</taxon>
        <taxon>Eurotiomycetes</taxon>
        <taxon>Chaetothyriomycetidae</taxon>
        <taxon>Chaetothyriales</taxon>
        <taxon>Herpotrichiellaceae</taxon>
        <taxon>Exophiala</taxon>
    </lineage>
</organism>
<dbReference type="RefSeq" id="XP_016261532.1">
    <property type="nucleotide sequence ID" value="XM_016408052.1"/>
</dbReference>
<dbReference type="GeneID" id="27358961"/>
<dbReference type="VEuPathDB" id="FungiDB:PV06_06887"/>
<evidence type="ECO:0000313" key="2">
    <source>
        <dbReference type="Proteomes" id="UP000053342"/>
    </source>
</evidence>
<protein>
    <recommendedName>
        <fullName evidence="3">SWIM-type domain-containing protein</fullName>
    </recommendedName>
</protein>
<evidence type="ECO:0008006" key="3">
    <source>
        <dbReference type="Google" id="ProtNLM"/>
    </source>
</evidence>